<dbReference type="Pfam" id="PF02221">
    <property type="entry name" value="E1_DerP2_DerF2"/>
    <property type="match status" value="1"/>
</dbReference>
<organism evidence="10 11">
    <name type="scientific">Ajellomyces capsulatus</name>
    <name type="common">Darling's disease fungus</name>
    <name type="synonym">Histoplasma capsulatum</name>
    <dbReference type="NCBI Taxonomy" id="5037"/>
    <lineage>
        <taxon>Eukaryota</taxon>
        <taxon>Fungi</taxon>
        <taxon>Dikarya</taxon>
        <taxon>Ascomycota</taxon>
        <taxon>Pezizomycotina</taxon>
        <taxon>Eurotiomycetes</taxon>
        <taxon>Eurotiomycetidae</taxon>
        <taxon>Onygenales</taxon>
        <taxon>Ajellomycetaceae</taxon>
        <taxon>Histoplasma</taxon>
    </lineage>
</organism>
<evidence type="ECO:0000256" key="6">
    <source>
        <dbReference type="ARBA" id="ARBA00022729"/>
    </source>
</evidence>
<accession>A0A8H7Z5E9</accession>
<dbReference type="EMBL" id="JAEVHI010000001">
    <property type="protein sequence ID" value="KAG5304465.1"/>
    <property type="molecule type" value="Genomic_DNA"/>
</dbReference>
<evidence type="ECO:0000256" key="2">
    <source>
        <dbReference type="ARBA" id="ARBA00006370"/>
    </source>
</evidence>
<dbReference type="PANTHER" id="PTHR11306">
    <property type="entry name" value="NIEMANN PICK TYPE C2 PROTEIN NPC2-RELATED"/>
    <property type="match status" value="1"/>
</dbReference>
<dbReference type="OrthoDB" id="6409159at2759"/>
<evidence type="ECO:0000256" key="3">
    <source>
        <dbReference type="ARBA" id="ARBA00011245"/>
    </source>
</evidence>
<evidence type="ECO:0000259" key="9">
    <source>
        <dbReference type="SMART" id="SM00737"/>
    </source>
</evidence>
<evidence type="ECO:0000256" key="7">
    <source>
        <dbReference type="ARBA" id="ARBA00023055"/>
    </source>
</evidence>
<dbReference type="InterPro" id="IPR039670">
    <property type="entry name" value="NPC2-like"/>
</dbReference>
<evidence type="ECO:0000256" key="4">
    <source>
        <dbReference type="ARBA" id="ARBA00016056"/>
    </source>
</evidence>
<dbReference type="InterPro" id="IPR033917">
    <property type="entry name" value="ML_PG-PI_TP"/>
</dbReference>
<evidence type="ECO:0000256" key="5">
    <source>
        <dbReference type="ARBA" id="ARBA00022448"/>
    </source>
</evidence>
<dbReference type="InterPro" id="IPR003172">
    <property type="entry name" value="ML_dom"/>
</dbReference>
<comment type="similarity">
    <text evidence="2">Belongs to the NPC2 family.</text>
</comment>
<feature type="signal peptide" evidence="8">
    <location>
        <begin position="1"/>
        <end position="19"/>
    </location>
</feature>
<comment type="caution">
    <text evidence="10">The sequence shown here is derived from an EMBL/GenBank/DDBJ whole genome shotgun (WGS) entry which is preliminary data.</text>
</comment>
<evidence type="ECO:0000256" key="1">
    <source>
        <dbReference type="ARBA" id="ARBA00002053"/>
    </source>
</evidence>
<dbReference type="Gene3D" id="2.60.40.770">
    <property type="match status" value="1"/>
</dbReference>
<name>A0A8H7Z5E9_AJECA</name>
<dbReference type="SUPFAM" id="SSF81296">
    <property type="entry name" value="E set domains"/>
    <property type="match status" value="1"/>
</dbReference>
<dbReference type="GO" id="GO:0032934">
    <property type="term" value="F:sterol binding"/>
    <property type="evidence" value="ECO:0007669"/>
    <property type="project" value="InterPro"/>
</dbReference>
<comment type="function">
    <text evidence="1">Catalyzes the intermembrane transfer of phosphatidylglycerol and phosphatidylinositol.</text>
</comment>
<keyword evidence="7" id="KW-0445">Lipid transport</keyword>
<dbReference type="GO" id="GO:0032366">
    <property type="term" value="P:intracellular sterol transport"/>
    <property type="evidence" value="ECO:0007669"/>
    <property type="project" value="InterPro"/>
</dbReference>
<evidence type="ECO:0000313" key="11">
    <source>
        <dbReference type="Proteomes" id="UP000670092"/>
    </source>
</evidence>
<comment type="subunit">
    <text evidence="3">Monomer.</text>
</comment>
<keyword evidence="5" id="KW-0813">Transport</keyword>
<dbReference type="SMART" id="SM00737">
    <property type="entry name" value="ML"/>
    <property type="match status" value="1"/>
</dbReference>
<dbReference type="Proteomes" id="UP000670092">
    <property type="component" value="Unassembled WGS sequence"/>
</dbReference>
<dbReference type="PANTHER" id="PTHR11306:SF0">
    <property type="entry name" value="PHOSPHATIDYLGLYCEROL_PHOSPHATIDYLINOSITOL TRANSFER PROTEIN"/>
    <property type="match status" value="1"/>
</dbReference>
<proteinExistence type="inferred from homology"/>
<reference evidence="10 11" key="1">
    <citation type="submission" date="2021-01" db="EMBL/GenBank/DDBJ databases">
        <title>Chromosome-level genome assembly of a human fungal pathogen reveals clustering of transcriptionally co-regulated genes.</title>
        <authorList>
            <person name="Voorhies M."/>
            <person name="Cohen S."/>
            <person name="Shea T.P."/>
            <person name="Petrus S."/>
            <person name="Munoz J.F."/>
            <person name="Poplawski S."/>
            <person name="Goldman W.E."/>
            <person name="Michael T."/>
            <person name="Cuomo C.A."/>
            <person name="Sil A."/>
            <person name="Beyhan S."/>
        </authorList>
    </citation>
    <scope>NUCLEOTIDE SEQUENCE [LARGE SCALE GENOMIC DNA]</scope>
    <source>
        <strain evidence="10 11">G184AR</strain>
    </source>
</reference>
<evidence type="ECO:0000256" key="8">
    <source>
        <dbReference type="SAM" id="SignalP"/>
    </source>
</evidence>
<dbReference type="VEuPathDB" id="FungiDB:I7I52_02803"/>
<dbReference type="AlphaFoldDB" id="A0A8H7Z5E9"/>
<dbReference type="InterPro" id="IPR014756">
    <property type="entry name" value="Ig_E-set"/>
</dbReference>
<feature type="domain" description="MD-2-related lipid-recognition" evidence="9">
    <location>
        <begin position="47"/>
        <end position="168"/>
    </location>
</feature>
<dbReference type="CDD" id="cd00917">
    <property type="entry name" value="PG-PI_TP"/>
    <property type="match status" value="1"/>
</dbReference>
<sequence length="170" mass="18776">MRLTTSPVLILLWSSLAAGFPSMPWSAKDQAPIMQGNKMSVPGDNPFNYCFAPDHDILTIKKVDLDPAHPMPGKTLTVNASGTFHEEVAVGSMARIQVKYGLIRLINQEVDLCEQIEAVDMHCPIKKGDMVFLKSIELPREIPPGTYTVLADVYTEGKDQITCIEAQITF</sequence>
<keyword evidence="6 8" id="KW-0732">Signal</keyword>
<protein>
    <recommendedName>
        <fullName evidence="4">Phosphatidylglycerol/phosphatidylinositol transfer protein</fullName>
    </recommendedName>
</protein>
<gene>
    <name evidence="10" type="ORF">I7I52_02803</name>
</gene>
<feature type="chain" id="PRO_5034226406" description="Phosphatidylglycerol/phosphatidylinositol transfer protein" evidence="8">
    <location>
        <begin position="20"/>
        <end position="170"/>
    </location>
</feature>
<evidence type="ECO:0000313" key="10">
    <source>
        <dbReference type="EMBL" id="KAG5304465.1"/>
    </source>
</evidence>